<gene>
    <name evidence="2" type="ORF">SSGG_01624</name>
</gene>
<dbReference type="Gene3D" id="3.30.470.10">
    <property type="match status" value="1"/>
</dbReference>
<dbReference type="InterPro" id="IPR043131">
    <property type="entry name" value="BCAT-like_N"/>
</dbReference>
<sequence>MTRIGARAAAYGGRMTTQPPPPHIEFDGRPATEETLRIPALYGFGHFTALQVRDGRARGLGLHLARLDAANRELFGLPVDGDRVRELVRHALDGAGRRDASVRVNAYQPPGATRTTLMVTVREPAVMPSGARSLMSVPYARTAPHIKRPGEFGQTYYGVLAERAGFDDALLTAPGGVVTEGAVTNIGFRDGDSVVWPDAPALTGITMALLEQGLERAGRPSVRRPVTLDGPDGAGRFSAAFVCNSQGIAPVRRIDDTVFAVDEELMKDLGAVYESAPEDTV</sequence>
<proteinExistence type="predicted"/>
<organism evidence="2 3">
    <name type="scientific">Streptomyces filamentosus NRRL 15998</name>
    <dbReference type="NCBI Taxonomy" id="457431"/>
    <lineage>
        <taxon>Bacteria</taxon>
        <taxon>Bacillati</taxon>
        <taxon>Actinomycetota</taxon>
        <taxon>Actinomycetes</taxon>
        <taxon>Kitasatosporales</taxon>
        <taxon>Streptomycetaceae</taxon>
        <taxon>Streptomyces</taxon>
    </lineage>
</organism>
<dbReference type="NCBIfam" id="NF006734">
    <property type="entry name" value="PRK09266.1"/>
    <property type="match status" value="1"/>
</dbReference>
<name>D6AUT4_STRFL</name>
<dbReference type="InterPro" id="IPR036038">
    <property type="entry name" value="Aminotransferase-like"/>
</dbReference>
<dbReference type="Gene3D" id="3.20.10.10">
    <property type="entry name" value="D-amino Acid Aminotransferase, subunit A, domain 2"/>
    <property type="match status" value="1"/>
</dbReference>
<feature type="compositionally biased region" description="Low complexity" evidence="1">
    <location>
        <begin position="1"/>
        <end position="14"/>
    </location>
</feature>
<dbReference type="GO" id="GO:0003824">
    <property type="term" value="F:catalytic activity"/>
    <property type="evidence" value="ECO:0007669"/>
    <property type="project" value="InterPro"/>
</dbReference>
<dbReference type="InterPro" id="IPR001544">
    <property type="entry name" value="Aminotrans_IV"/>
</dbReference>
<evidence type="ECO:0000313" key="2">
    <source>
        <dbReference type="EMBL" id="EFE74258.2"/>
    </source>
</evidence>
<evidence type="ECO:0000256" key="1">
    <source>
        <dbReference type="SAM" id="MobiDB-lite"/>
    </source>
</evidence>
<dbReference type="Pfam" id="PF01063">
    <property type="entry name" value="Aminotran_4"/>
    <property type="match status" value="1"/>
</dbReference>
<evidence type="ECO:0000313" key="3">
    <source>
        <dbReference type="Proteomes" id="UP000003986"/>
    </source>
</evidence>
<protein>
    <recommendedName>
        <fullName evidence="4">Class IV aminotransferase</fullName>
    </recommendedName>
</protein>
<dbReference type="AlphaFoldDB" id="D6AUT4"/>
<reference evidence="3" key="2">
    <citation type="submission" date="2008-12" db="EMBL/GenBank/DDBJ databases">
        <title>Annotation of Streptomyces roseosporus strain NRRL 15998.</title>
        <authorList>
            <consortium name="The Broad Institute Genome Sequencing Platform"/>
            <consortium name="Broad Institute Microbial Sequencing Center"/>
            <person name="Fischbach M."/>
            <person name="Ward D."/>
            <person name="Young S."/>
            <person name="Kodira C.D."/>
            <person name="Zeng Q."/>
            <person name="Koehrsen M."/>
            <person name="Godfrey P."/>
            <person name="Alvarado L."/>
            <person name="Berlin A.M."/>
            <person name="Borenstein D."/>
            <person name="Chen Z."/>
            <person name="Engels R."/>
            <person name="Freedman E."/>
            <person name="Gellesch M."/>
            <person name="Goldberg J."/>
            <person name="Griggs A."/>
            <person name="Gujja S."/>
            <person name="Heiman D.I."/>
            <person name="Hepburn T.A."/>
            <person name="Howarth C."/>
            <person name="Jen D."/>
            <person name="Larson L."/>
            <person name="Lewis B."/>
            <person name="Mehta T."/>
            <person name="Park D."/>
            <person name="Pearson M."/>
            <person name="Roberts A."/>
            <person name="Saif S."/>
            <person name="Shea T.D."/>
            <person name="Shenoy N."/>
            <person name="Sisk P."/>
            <person name="Stolte C."/>
            <person name="Sykes S.N."/>
            <person name="Walk T."/>
            <person name="White J."/>
            <person name="Yandava C."/>
            <person name="Straight P."/>
            <person name="Clardy J."/>
            <person name="Hung D."/>
            <person name="Kolter R."/>
            <person name="Mekalanos J."/>
            <person name="Walker S."/>
            <person name="Walsh C.T."/>
            <person name="Wieland B.L.C."/>
            <person name="Ilzarbe M."/>
            <person name="Galagan J."/>
            <person name="Nusbaum C."/>
            <person name="Birren B."/>
        </authorList>
    </citation>
    <scope>NUCLEOTIDE SEQUENCE [LARGE SCALE GENOMIC DNA]</scope>
    <source>
        <strain evidence="3">NRRL 15998</strain>
    </source>
</reference>
<evidence type="ECO:0008006" key="4">
    <source>
        <dbReference type="Google" id="ProtNLM"/>
    </source>
</evidence>
<dbReference type="SUPFAM" id="SSF56752">
    <property type="entry name" value="D-aminoacid aminotransferase-like PLP-dependent enzymes"/>
    <property type="match status" value="1"/>
</dbReference>
<dbReference type="InterPro" id="IPR043132">
    <property type="entry name" value="BCAT-like_C"/>
</dbReference>
<accession>D6AUT4</accession>
<feature type="region of interest" description="Disordered" evidence="1">
    <location>
        <begin position="1"/>
        <end position="22"/>
    </location>
</feature>
<dbReference type="Proteomes" id="UP000003986">
    <property type="component" value="Unassembled WGS sequence"/>
</dbReference>
<reference evidence="3" key="1">
    <citation type="submission" date="2008-10" db="EMBL/GenBank/DDBJ databases">
        <authorList>
            <person name="Molnar K."/>
        </authorList>
    </citation>
    <scope>NUCLEOTIDE SEQUENCE [LARGE SCALE GENOMIC DNA]</scope>
    <source>
        <strain evidence="3">NRRL 15998</strain>
    </source>
</reference>
<dbReference type="EMBL" id="DS999644">
    <property type="protein sequence ID" value="EFE74258.2"/>
    <property type="molecule type" value="Genomic_DNA"/>
</dbReference>